<dbReference type="Proteomes" id="UP000749293">
    <property type="component" value="Unassembled WGS sequence"/>
</dbReference>
<keyword evidence="4" id="KW-1185">Reference proteome</keyword>
<dbReference type="PANTHER" id="PTHR42080">
    <property type="entry name" value="SRR1 DOMAIN-CONTAINING PROTEIN"/>
    <property type="match status" value="1"/>
</dbReference>
<gene>
    <name evidence="3" type="ORF">GMORB2_3634</name>
</gene>
<dbReference type="OrthoDB" id="5318346at2759"/>
<dbReference type="GeneID" id="55969862"/>
<sequence>MQEQFEAFSLKPQTENIRSLEEIAAEYRHVRSQWEKEAACRELKRHVTNIDVFPVSRAVCLGIGTFDPPDGGWETKRRTFVQLMAFLTMVECLEKKNGSKIECTFQEPIFTASDKKFIESLGHKVVETPGGFEHINTCTALFGVHLYRPIYAKALEGDLPAIFVGTDLDVWDWVTFGKTENDIVCTSNVKIMENTYSKRKFPQDASTTAFTSTSFYWRSSKEVMPQGQKSKGEPSLDWEKDSTPVETLKDRPDDDKQQLSKPKQYLSESHKSVETTSFPETPSSKVQ</sequence>
<dbReference type="RefSeq" id="XP_035318598.1">
    <property type="nucleotide sequence ID" value="XM_035465610.1"/>
</dbReference>
<comment type="caution">
    <text evidence="3">The sequence shown here is derived from an EMBL/GenBank/DDBJ whole genome shotgun (WGS) entry which is preliminary data.</text>
</comment>
<protein>
    <submittedName>
        <fullName evidence="3">SRR1</fullName>
    </submittedName>
</protein>
<evidence type="ECO:0000259" key="2">
    <source>
        <dbReference type="Pfam" id="PF07985"/>
    </source>
</evidence>
<dbReference type="InterPro" id="IPR012942">
    <property type="entry name" value="SRR1-like"/>
</dbReference>
<accession>A0A9P4YN01</accession>
<feature type="compositionally biased region" description="Basic and acidic residues" evidence="1">
    <location>
        <begin position="230"/>
        <end position="258"/>
    </location>
</feature>
<feature type="compositionally biased region" description="Polar residues" evidence="1">
    <location>
        <begin position="274"/>
        <end position="287"/>
    </location>
</feature>
<evidence type="ECO:0000256" key="1">
    <source>
        <dbReference type="SAM" id="MobiDB-lite"/>
    </source>
</evidence>
<proteinExistence type="predicted"/>
<organism evidence="3 4">
    <name type="scientific">Geosmithia morbida</name>
    <dbReference type="NCBI Taxonomy" id="1094350"/>
    <lineage>
        <taxon>Eukaryota</taxon>
        <taxon>Fungi</taxon>
        <taxon>Dikarya</taxon>
        <taxon>Ascomycota</taxon>
        <taxon>Pezizomycotina</taxon>
        <taxon>Sordariomycetes</taxon>
        <taxon>Hypocreomycetidae</taxon>
        <taxon>Hypocreales</taxon>
        <taxon>Bionectriaceae</taxon>
        <taxon>Geosmithia</taxon>
    </lineage>
</organism>
<dbReference type="Pfam" id="PF07985">
    <property type="entry name" value="SRR1"/>
    <property type="match status" value="1"/>
</dbReference>
<dbReference type="PANTHER" id="PTHR42080:SF1">
    <property type="entry name" value="SRR1-LIKE DOMAIN-CONTAINING PROTEIN"/>
    <property type="match status" value="1"/>
</dbReference>
<feature type="domain" description="SRR1-like" evidence="2">
    <location>
        <begin position="54"/>
        <end position="217"/>
    </location>
</feature>
<evidence type="ECO:0000313" key="3">
    <source>
        <dbReference type="EMBL" id="KAF4119946.1"/>
    </source>
</evidence>
<name>A0A9P4YN01_9HYPO</name>
<reference evidence="3" key="1">
    <citation type="submission" date="2020-03" db="EMBL/GenBank/DDBJ databases">
        <title>Site-based positive gene gene selection in Geosmithia morbida across the United States reveals a broad range of putative effectors and factors for local host and environmental adapation.</title>
        <authorList>
            <person name="Onufrak A."/>
            <person name="Murdoch R.W."/>
            <person name="Gazis R."/>
            <person name="Huff M."/>
            <person name="Staton M."/>
            <person name="Klingeman W."/>
            <person name="Hadziabdic D."/>
        </authorList>
    </citation>
    <scope>NUCLEOTIDE SEQUENCE</scope>
    <source>
        <strain evidence="3">1262</strain>
    </source>
</reference>
<dbReference type="AlphaFoldDB" id="A0A9P4YN01"/>
<evidence type="ECO:0000313" key="4">
    <source>
        <dbReference type="Proteomes" id="UP000749293"/>
    </source>
</evidence>
<dbReference type="EMBL" id="JAANYQ010000020">
    <property type="protein sequence ID" value="KAF4119946.1"/>
    <property type="molecule type" value="Genomic_DNA"/>
</dbReference>
<feature type="region of interest" description="Disordered" evidence="1">
    <location>
        <begin position="223"/>
        <end position="287"/>
    </location>
</feature>